<gene>
    <name evidence="3" type="ORF">g.22869</name>
</gene>
<evidence type="ECO:0000313" key="3">
    <source>
        <dbReference type="EMBL" id="MBY32492.1"/>
    </source>
</evidence>
<dbReference type="SUPFAM" id="SSF54928">
    <property type="entry name" value="RNA-binding domain, RBD"/>
    <property type="match status" value="1"/>
</dbReference>
<dbReference type="PANTHER" id="PTHR33273">
    <property type="entry name" value="DOMAIN-CONTAINING PROTEIN, PUTATIVE-RELATED"/>
    <property type="match status" value="1"/>
</dbReference>
<dbReference type="EMBL" id="GGMR01019873">
    <property type="protein sequence ID" value="MBY32492.1"/>
    <property type="molecule type" value="Transcribed_RNA"/>
</dbReference>
<feature type="region of interest" description="Disordered" evidence="1">
    <location>
        <begin position="77"/>
        <end position="97"/>
    </location>
</feature>
<accession>A0A2S2PSN0</accession>
<dbReference type="PANTHER" id="PTHR33273:SF2">
    <property type="entry name" value="ENDONUCLEASE_EXONUCLEASE_PHOSPHATASE DOMAIN-CONTAINING PROTEIN"/>
    <property type="match status" value="1"/>
</dbReference>
<feature type="region of interest" description="Disordered" evidence="1">
    <location>
        <begin position="16"/>
        <end position="48"/>
    </location>
</feature>
<proteinExistence type="predicted"/>
<dbReference type="GO" id="GO:0003676">
    <property type="term" value="F:nucleic acid binding"/>
    <property type="evidence" value="ECO:0007669"/>
    <property type="project" value="InterPro"/>
</dbReference>
<name>A0A2S2PSN0_SCHGA</name>
<dbReference type="Pfam" id="PF07530">
    <property type="entry name" value="PRE_C2HC"/>
    <property type="match status" value="1"/>
</dbReference>
<feature type="region of interest" description="Disordered" evidence="1">
    <location>
        <begin position="325"/>
        <end position="345"/>
    </location>
</feature>
<sequence>MSQTVRLARVGDNYVFVKDPDPNLSPGSPPNLTNAKHSKRNLSNSSLSPTLVDKKSKIFITPNRYAVLASEEKETTTPSITSISNHGNAHIPDQGEDSPAPPIYIKDISNYSSFKNLLTNLIGPNGFTCKSSTIYLIVQPSNLSNFNIIVKHLNDTDAKFHTFKPRQYRSVRFVIRNLHFSTTEKDIVSALSELGHSVVRVQNISDKNKRPLPLFSIEVSQNTNNVDITKISFLLNTKVTIEKPHKKNRGPPQCHKCQSYGHTQNYCHHIARCVKCGANHHTKECSKDRNIQAKCALCSGDHTANYRGCPTFISAQKNPRLFKASTTKVPAPNPHSRPKSYAEATRTKDFSTDNFPVLLSNFITNLNSLISPLITLLSSVLHSLIPKTSLSP</sequence>
<dbReference type="SMART" id="SM00596">
    <property type="entry name" value="PRE_C2HC"/>
    <property type="match status" value="1"/>
</dbReference>
<dbReference type="AlphaFoldDB" id="A0A2S2PSN0"/>
<feature type="compositionally biased region" description="Polar residues" evidence="1">
    <location>
        <begin position="30"/>
        <end position="48"/>
    </location>
</feature>
<dbReference type="InterPro" id="IPR035979">
    <property type="entry name" value="RBD_domain_sf"/>
</dbReference>
<evidence type="ECO:0000256" key="1">
    <source>
        <dbReference type="SAM" id="MobiDB-lite"/>
    </source>
</evidence>
<evidence type="ECO:0000259" key="2">
    <source>
        <dbReference type="SMART" id="SM00596"/>
    </source>
</evidence>
<feature type="domain" description="Pre-C2HC" evidence="2">
    <location>
        <begin position="184"/>
        <end position="251"/>
    </location>
</feature>
<dbReference type="InterPro" id="IPR006579">
    <property type="entry name" value="Pre_C2HC_dom"/>
</dbReference>
<reference evidence="3" key="1">
    <citation type="submission" date="2018-04" db="EMBL/GenBank/DDBJ databases">
        <title>Transcriptome of Schizaphis graminum biotype I.</title>
        <authorList>
            <person name="Scully E.D."/>
            <person name="Geib S.M."/>
            <person name="Palmer N.A."/>
            <person name="Koch K."/>
            <person name="Bradshaw J."/>
            <person name="Heng-Moss T."/>
            <person name="Sarath G."/>
        </authorList>
    </citation>
    <scope>NUCLEOTIDE SEQUENCE</scope>
</reference>
<protein>
    <submittedName>
        <fullName evidence="3">Nucleic-acid-binding protein</fullName>
    </submittedName>
</protein>
<organism evidence="3">
    <name type="scientific">Schizaphis graminum</name>
    <name type="common">Green bug aphid</name>
    <dbReference type="NCBI Taxonomy" id="13262"/>
    <lineage>
        <taxon>Eukaryota</taxon>
        <taxon>Metazoa</taxon>
        <taxon>Ecdysozoa</taxon>
        <taxon>Arthropoda</taxon>
        <taxon>Hexapoda</taxon>
        <taxon>Insecta</taxon>
        <taxon>Pterygota</taxon>
        <taxon>Neoptera</taxon>
        <taxon>Paraneoptera</taxon>
        <taxon>Hemiptera</taxon>
        <taxon>Sternorrhyncha</taxon>
        <taxon>Aphidomorpha</taxon>
        <taxon>Aphidoidea</taxon>
        <taxon>Aphididae</taxon>
        <taxon>Aphidini</taxon>
        <taxon>Schizaphis</taxon>
    </lineage>
</organism>
<feature type="compositionally biased region" description="Polar residues" evidence="1">
    <location>
        <begin position="77"/>
        <end position="87"/>
    </location>
</feature>